<name>A0A9P0PB02_ACAOB</name>
<dbReference type="InterPro" id="IPR055308">
    <property type="entry name" value="TEX47-like"/>
</dbReference>
<dbReference type="OrthoDB" id="548795at2759"/>
<evidence type="ECO:0000256" key="1">
    <source>
        <dbReference type="SAM" id="MobiDB-lite"/>
    </source>
</evidence>
<dbReference type="PANTHER" id="PTHR34035">
    <property type="entry name" value="TESTIS-EXPRESSED PROTEIN 47"/>
    <property type="match status" value="1"/>
</dbReference>
<proteinExistence type="predicted"/>
<dbReference type="InterPro" id="IPR036046">
    <property type="entry name" value="Acylphosphatase-like_dom_sf"/>
</dbReference>
<keyword evidence="4" id="KW-1185">Reference proteome</keyword>
<dbReference type="Gene3D" id="3.30.70.100">
    <property type="match status" value="1"/>
</dbReference>
<comment type="caution">
    <text evidence="3">The sequence shown here is derived from an EMBL/GenBank/DDBJ whole genome shotgun (WGS) entry which is preliminary data.</text>
</comment>
<dbReference type="Proteomes" id="UP001152888">
    <property type="component" value="Unassembled WGS sequence"/>
</dbReference>
<dbReference type="GO" id="GO:0071949">
    <property type="term" value="F:FAD binding"/>
    <property type="evidence" value="ECO:0007669"/>
    <property type="project" value="InterPro"/>
</dbReference>
<sequence>MDNKTVNVKYPKLRDQKTKKLEHDLVQEPARKTLFDRIMANFKMMERRTYLHRIIYVGEHDIASDLPSMLVNTVTAVNEAENTVEKLTGFLLVYQKCFLHMVEGSEDSITKHVGLVLNKYGDNKELKNLKLLIQVSHILKRVCPEWQTYFGVPSKLLSPLEEEASMEETGRRLYTCVRCIYNLLGAFAKDAAEASEMESIKDIGGSKSSLSLRGSLGHRLSIANNSRNLINKGSHSSSLNRSQSILGHSKDRYWQHLPEYEVIIALIRSPYVQTLQSFYDVYMVVPQRDIYKDKVWPVPGDFIPFDVFSELYDCTTELRAHRGVTTTDQDQNTEEADDASEKESDED</sequence>
<dbReference type="Pfam" id="PF24787">
    <property type="entry name" value="TEX47"/>
    <property type="match status" value="1"/>
</dbReference>
<feature type="domain" description="BLUF" evidence="2">
    <location>
        <begin position="51"/>
        <end position="149"/>
    </location>
</feature>
<dbReference type="AlphaFoldDB" id="A0A9P0PB02"/>
<feature type="compositionally biased region" description="Acidic residues" evidence="1">
    <location>
        <begin position="331"/>
        <end position="347"/>
    </location>
</feature>
<dbReference type="SUPFAM" id="SSF54975">
    <property type="entry name" value="Acylphosphatase/BLUF domain-like"/>
    <property type="match status" value="1"/>
</dbReference>
<dbReference type="PROSITE" id="PS50925">
    <property type="entry name" value="BLUF"/>
    <property type="match status" value="1"/>
</dbReference>
<evidence type="ECO:0000313" key="4">
    <source>
        <dbReference type="Proteomes" id="UP001152888"/>
    </source>
</evidence>
<dbReference type="InterPro" id="IPR007024">
    <property type="entry name" value="BLUF_domain"/>
</dbReference>
<protein>
    <recommendedName>
        <fullName evidence="2">BLUF domain-containing protein</fullName>
    </recommendedName>
</protein>
<dbReference type="EMBL" id="CAKOFQ010006861">
    <property type="protein sequence ID" value="CAH1977641.1"/>
    <property type="molecule type" value="Genomic_DNA"/>
</dbReference>
<dbReference type="GO" id="GO:0009882">
    <property type="term" value="F:blue light photoreceptor activity"/>
    <property type="evidence" value="ECO:0007669"/>
    <property type="project" value="InterPro"/>
</dbReference>
<dbReference type="PANTHER" id="PTHR34035:SF1">
    <property type="entry name" value="TESTIS-EXPRESSED PROTEIN 47"/>
    <property type="match status" value="1"/>
</dbReference>
<gene>
    <name evidence="3" type="ORF">ACAOBT_LOCUS12786</name>
</gene>
<evidence type="ECO:0000259" key="2">
    <source>
        <dbReference type="PROSITE" id="PS50925"/>
    </source>
</evidence>
<accession>A0A9P0PB02</accession>
<feature type="region of interest" description="Disordered" evidence="1">
    <location>
        <begin position="323"/>
        <end position="347"/>
    </location>
</feature>
<evidence type="ECO:0000313" key="3">
    <source>
        <dbReference type="EMBL" id="CAH1977641.1"/>
    </source>
</evidence>
<reference evidence="3" key="1">
    <citation type="submission" date="2022-03" db="EMBL/GenBank/DDBJ databases">
        <authorList>
            <person name="Sayadi A."/>
        </authorList>
    </citation>
    <scope>NUCLEOTIDE SEQUENCE</scope>
</reference>
<organism evidence="3 4">
    <name type="scientific">Acanthoscelides obtectus</name>
    <name type="common">Bean weevil</name>
    <name type="synonym">Bruchus obtectus</name>
    <dbReference type="NCBI Taxonomy" id="200917"/>
    <lineage>
        <taxon>Eukaryota</taxon>
        <taxon>Metazoa</taxon>
        <taxon>Ecdysozoa</taxon>
        <taxon>Arthropoda</taxon>
        <taxon>Hexapoda</taxon>
        <taxon>Insecta</taxon>
        <taxon>Pterygota</taxon>
        <taxon>Neoptera</taxon>
        <taxon>Endopterygota</taxon>
        <taxon>Coleoptera</taxon>
        <taxon>Polyphaga</taxon>
        <taxon>Cucujiformia</taxon>
        <taxon>Chrysomeloidea</taxon>
        <taxon>Chrysomelidae</taxon>
        <taxon>Bruchinae</taxon>
        <taxon>Bruchini</taxon>
        <taxon>Acanthoscelides</taxon>
    </lineage>
</organism>